<name>A0ABY4W5U0_9PROT</name>
<dbReference type="SUPFAM" id="SSF47226">
    <property type="entry name" value="Histidine-containing phosphotransfer domain, HPT domain"/>
    <property type="match status" value="1"/>
</dbReference>
<evidence type="ECO:0008006" key="3">
    <source>
        <dbReference type="Google" id="ProtNLM"/>
    </source>
</evidence>
<protein>
    <recommendedName>
        <fullName evidence="3">HPt domain-containing protein</fullName>
    </recommendedName>
</protein>
<evidence type="ECO:0000313" key="1">
    <source>
        <dbReference type="EMBL" id="USG62403.1"/>
    </source>
</evidence>
<dbReference type="InterPro" id="IPR036641">
    <property type="entry name" value="HPT_dom_sf"/>
</dbReference>
<keyword evidence="2" id="KW-1185">Reference proteome</keyword>
<organism evidence="1 2">
    <name type="scientific">Sneathiella marina</name>
    <dbReference type="NCBI Taxonomy" id="2950108"/>
    <lineage>
        <taxon>Bacteria</taxon>
        <taxon>Pseudomonadati</taxon>
        <taxon>Pseudomonadota</taxon>
        <taxon>Alphaproteobacteria</taxon>
        <taxon>Sneathiellales</taxon>
        <taxon>Sneathiellaceae</taxon>
        <taxon>Sneathiella</taxon>
    </lineage>
</organism>
<accession>A0ABY4W5U0</accession>
<evidence type="ECO:0000313" key="2">
    <source>
        <dbReference type="Proteomes" id="UP001056291"/>
    </source>
</evidence>
<reference evidence="1" key="1">
    <citation type="submission" date="2022-06" db="EMBL/GenBank/DDBJ databases">
        <title>Sneathiella actinostolidae sp. nov., isolated from a sea anemonein the Western Pacific Ocean.</title>
        <authorList>
            <person name="Wei M.J."/>
        </authorList>
    </citation>
    <scope>NUCLEOTIDE SEQUENCE</scope>
    <source>
        <strain evidence="1">PHK-P5</strain>
    </source>
</reference>
<dbReference type="Proteomes" id="UP001056291">
    <property type="component" value="Chromosome"/>
</dbReference>
<dbReference type="RefSeq" id="WP_251936119.1">
    <property type="nucleotide sequence ID" value="NZ_CP098747.1"/>
</dbReference>
<gene>
    <name evidence="1" type="ORF">NBZ79_05340</name>
</gene>
<sequence>MVKIENKGDYEIHRPPDRLQTKVEQDTGISFDEIEKRSEQNMHALAEKFLIGAADSIKEIKKSWQALAENTGTFLDRDIIFNHCHDLKGMGGSFDYPLISLVGEKICLLTGNAIEVEALNLEFINAHVDILSWSVANHVGSPNDPRSIKLLTALENANVVTICKG</sequence>
<proteinExistence type="predicted"/>
<dbReference type="EMBL" id="CP098747">
    <property type="protein sequence ID" value="USG62403.1"/>
    <property type="molecule type" value="Genomic_DNA"/>
</dbReference>